<sequence>MTPISCPQCGGLSAYRIRPDGLFGCPECGDLLDRRDIDLDGSDVWGVDDDGTLCIVTDPGHSLECLMQAVEEYLTADECPNAEYARRSAIRSIREFLGDYAEARRIGIQKPEIGYTREKVSVAMNEGADMILGEISLGEPEEDAINLVVNAAMTRLENPCATFEEMAAEQYSESADEIRSWWGWS</sequence>
<dbReference type="OrthoDB" id="4259515at2"/>
<protein>
    <submittedName>
        <fullName evidence="1">Transposase</fullName>
    </submittedName>
</protein>
<dbReference type="Proteomes" id="UP000305921">
    <property type="component" value="Unassembled WGS sequence"/>
</dbReference>
<dbReference type="RefSeq" id="WP_138058446.1">
    <property type="nucleotide sequence ID" value="NZ_VAWE01000004.1"/>
</dbReference>
<reference evidence="1 2" key="1">
    <citation type="submission" date="2019-05" db="EMBL/GenBank/DDBJ databases">
        <title>Streptomyces marianii sp. nov., a novel marine actinomycete from southern coast of India.</title>
        <authorList>
            <person name="Iniyan A.M."/>
            <person name="Wink J."/>
            <person name="Ramprasad E."/>
            <person name="Ramana C.V."/>
            <person name="Bunk B."/>
            <person name="Sproer C."/>
            <person name="Joseph F.-J.R.S."/>
            <person name="Vincent S.G.P."/>
        </authorList>
    </citation>
    <scope>NUCLEOTIDE SEQUENCE [LARGE SCALE GENOMIC DNA]</scope>
    <source>
        <strain evidence="1 2">ICN19</strain>
    </source>
</reference>
<dbReference type="AlphaFoldDB" id="A0A5R9DT95"/>
<name>A0A5R9DT95_9ACTN</name>
<keyword evidence="2" id="KW-1185">Reference proteome</keyword>
<evidence type="ECO:0000313" key="2">
    <source>
        <dbReference type="Proteomes" id="UP000305921"/>
    </source>
</evidence>
<evidence type="ECO:0000313" key="1">
    <source>
        <dbReference type="EMBL" id="TLQ38875.1"/>
    </source>
</evidence>
<gene>
    <name evidence="1" type="ORF">FEF34_40415</name>
</gene>
<dbReference type="EMBL" id="VAWE01000004">
    <property type="protein sequence ID" value="TLQ38875.1"/>
    <property type="molecule type" value="Genomic_DNA"/>
</dbReference>
<accession>A0A5R9DT95</accession>
<proteinExistence type="predicted"/>
<comment type="caution">
    <text evidence="1">The sequence shown here is derived from an EMBL/GenBank/DDBJ whole genome shotgun (WGS) entry which is preliminary data.</text>
</comment>
<organism evidence="1 2">
    <name type="scientific">Streptomyces marianii</name>
    <dbReference type="NCBI Taxonomy" id="1817406"/>
    <lineage>
        <taxon>Bacteria</taxon>
        <taxon>Bacillati</taxon>
        <taxon>Actinomycetota</taxon>
        <taxon>Actinomycetes</taxon>
        <taxon>Kitasatosporales</taxon>
        <taxon>Streptomycetaceae</taxon>
        <taxon>Streptomyces</taxon>
    </lineage>
</organism>